<evidence type="ECO:0000313" key="2">
    <source>
        <dbReference type="EMBL" id="MDR6510658.1"/>
    </source>
</evidence>
<protein>
    <submittedName>
        <fullName evidence="2">RimJ/RimL family protein N-acetyltransferase</fullName>
    </submittedName>
</protein>
<dbReference type="Proteomes" id="UP001184150">
    <property type="component" value="Unassembled WGS sequence"/>
</dbReference>
<keyword evidence="3" id="KW-1185">Reference proteome</keyword>
<dbReference type="PANTHER" id="PTHR43792:SF1">
    <property type="entry name" value="N-ACETYLTRANSFERASE DOMAIN-CONTAINING PROTEIN"/>
    <property type="match status" value="1"/>
</dbReference>
<comment type="caution">
    <text evidence="2">The sequence shown here is derived from an EMBL/GenBank/DDBJ whole genome shotgun (WGS) entry which is preliminary data.</text>
</comment>
<dbReference type="EMBL" id="JAVDRD010000003">
    <property type="protein sequence ID" value="MDR6510658.1"/>
    <property type="molecule type" value="Genomic_DNA"/>
</dbReference>
<dbReference type="Gene3D" id="3.40.630.30">
    <property type="match status" value="1"/>
</dbReference>
<name>A0ABU1MKI3_9SPHN</name>
<accession>A0ABU1MKI3</accession>
<dbReference type="PANTHER" id="PTHR43792">
    <property type="entry name" value="GNAT FAMILY, PUTATIVE (AFU_ORTHOLOGUE AFUA_3G00765)-RELATED-RELATED"/>
    <property type="match status" value="1"/>
</dbReference>
<dbReference type="PROSITE" id="PS51186">
    <property type="entry name" value="GNAT"/>
    <property type="match status" value="1"/>
</dbReference>
<dbReference type="InterPro" id="IPR000182">
    <property type="entry name" value="GNAT_dom"/>
</dbReference>
<dbReference type="Pfam" id="PF13302">
    <property type="entry name" value="Acetyltransf_3"/>
    <property type="match status" value="1"/>
</dbReference>
<reference evidence="2 3" key="1">
    <citation type="submission" date="2023-07" db="EMBL/GenBank/DDBJ databases">
        <title>Sorghum-associated microbial communities from plants grown in Nebraska, USA.</title>
        <authorList>
            <person name="Schachtman D."/>
        </authorList>
    </citation>
    <scope>NUCLEOTIDE SEQUENCE [LARGE SCALE GENOMIC DNA]</scope>
    <source>
        <strain evidence="2 3">DS1027</strain>
    </source>
</reference>
<dbReference type="InterPro" id="IPR051531">
    <property type="entry name" value="N-acetyltransferase"/>
</dbReference>
<proteinExistence type="predicted"/>
<evidence type="ECO:0000259" key="1">
    <source>
        <dbReference type="PROSITE" id="PS51186"/>
    </source>
</evidence>
<dbReference type="SUPFAM" id="SSF55729">
    <property type="entry name" value="Acyl-CoA N-acyltransferases (Nat)"/>
    <property type="match status" value="1"/>
</dbReference>
<evidence type="ECO:0000313" key="3">
    <source>
        <dbReference type="Proteomes" id="UP001184150"/>
    </source>
</evidence>
<feature type="domain" description="N-acetyltransferase" evidence="1">
    <location>
        <begin position="36"/>
        <end position="190"/>
    </location>
</feature>
<sequence>MEPVTVSAPAQQSALQPALVTERLALWHPHPRDHAGLVDLLAPEDVRRHLGNRPTSVTEEFQRLLRNAGSWALYGYGIFTCRRRDDDAVIGIAGVFHSWRGFGQGLDDVPEAGWIFAPSCWGQGLAREAMTAVLDWFDAAHATPQGPRRVACMIDGDNAASLALAARLGFTRYAEHADGARDVPLVLLERGGGNG</sequence>
<gene>
    <name evidence="2" type="ORF">J2792_001524</name>
</gene>
<organism evidence="2 3">
    <name type="scientific">Novosphingobium capsulatum</name>
    <dbReference type="NCBI Taxonomy" id="13688"/>
    <lineage>
        <taxon>Bacteria</taxon>
        <taxon>Pseudomonadati</taxon>
        <taxon>Pseudomonadota</taxon>
        <taxon>Alphaproteobacteria</taxon>
        <taxon>Sphingomonadales</taxon>
        <taxon>Sphingomonadaceae</taxon>
        <taxon>Novosphingobium</taxon>
    </lineage>
</organism>
<dbReference type="InterPro" id="IPR016181">
    <property type="entry name" value="Acyl_CoA_acyltransferase"/>
</dbReference>